<dbReference type="SUPFAM" id="SSF55073">
    <property type="entry name" value="Nucleotide cyclase"/>
    <property type="match status" value="1"/>
</dbReference>
<feature type="transmembrane region" description="Helical" evidence="5">
    <location>
        <begin position="368"/>
        <end position="387"/>
    </location>
</feature>
<keyword evidence="6" id="KW-0732">Signal</keyword>
<feature type="transmembrane region" description="Helical" evidence="5">
    <location>
        <begin position="304"/>
        <end position="324"/>
    </location>
</feature>
<organism evidence="8 9">
    <name type="scientific">Shewanella algae</name>
    <dbReference type="NCBI Taxonomy" id="38313"/>
    <lineage>
        <taxon>Bacteria</taxon>
        <taxon>Pseudomonadati</taxon>
        <taxon>Pseudomonadota</taxon>
        <taxon>Gammaproteobacteria</taxon>
        <taxon>Alteromonadales</taxon>
        <taxon>Shewanellaceae</taxon>
        <taxon>Shewanella</taxon>
    </lineage>
</organism>
<dbReference type="Gene3D" id="3.30.70.270">
    <property type="match status" value="1"/>
</dbReference>
<comment type="cofactor">
    <cofactor evidence="1">
        <name>Mg(2+)</name>
        <dbReference type="ChEBI" id="CHEBI:18420"/>
    </cofactor>
</comment>
<evidence type="ECO:0000256" key="1">
    <source>
        <dbReference type="ARBA" id="ARBA00001946"/>
    </source>
</evidence>
<dbReference type="RefSeq" id="WP_045282592.1">
    <property type="nucleotide sequence ID" value="NZ_JADZGX010000041.1"/>
</dbReference>
<feature type="transmembrane region" description="Helical" evidence="5">
    <location>
        <begin position="280"/>
        <end position="298"/>
    </location>
</feature>
<keyword evidence="5" id="KW-0812">Transmembrane</keyword>
<protein>
    <recommendedName>
        <fullName evidence="2">diguanylate cyclase</fullName>
        <ecNumber evidence="2">2.7.7.65</ecNumber>
    </recommendedName>
</protein>
<dbReference type="Pfam" id="PF07695">
    <property type="entry name" value="7TMR-DISM_7TM"/>
    <property type="match status" value="1"/>
</dbReference>
<dbReference type="Pfam" id="PF07696">
    <property type="entry name" value="7TMR-DISMED2"/>
    <property type="match status" value="1"/>
</dbReference>
<dbReference type="GO" id="GO:0052621">
    <property type="term" value="F:diguanylate cyclase activity"/>
    <property type="evidence" value="ECO:0007669"/>
    <property type="project" value="UniProtKB-EC"/>
</dbReference>
<dbReference type="FunFam" id="3.30.70.270:FF:000001">
    <property type="entry name" value="Diguanylate cyclase domain protein"/>
    <property type="match status" value="1"/>
</dbReference>
<feature type="coiled-coil region" evidence="4">
    <location>
        <begin position="394"/>
        <end position="454"/>
    </location>
</feature>
<feature type="chain" id="PRO_5016664578" description="diguanylate cyclase" evidence="6">
    <location>
        <begin position="22"/>
        <end position="633"/>
    </location>
</feature>
<evidence type="ECO:0000259" key="7">
    <source>
        <dbReference type="PROSITE" id="PS50887"/>
    </source>
</evidence>
<name>A0A379ZZY5_9GAMM</name>
<dbReference type="GO" id="GO:0043709">
    <property type="term" value="P:cell adhesion involved in single-species biofilm formation"/>
    <property type="evidence" value="ECO:0007669"/>
    <property type="project" value="TreeGrafter"/>
</dbReference>
<dbReference type="GO" id="GO:0005886">
    <property type="term" value="C:plasma membrane"/>
    <property type="evidence" value="ECO:0007669"/>
    <property type="project" value="TreeGrafter"/>
</dbReference>
<evidence type="ECO:0000256" key="6">
    <source>
        <dbReference type="SAM" id="SignalP"/>
    </source>
</evidence>
<feature type="transmembrane region" description="Helical" evidence="5">
    <location>
        <begin position="244"/>
        <end position="268"/>
    </location>
</feature>
<sequence>MANAYSVLLLFCSLLSLAVNAEPSVEVSASKGLDSDLRPSARVTEQGPDSRLSQVLNLPDSAWHPANDYSFVDMGTDGLWFNFSLYADEPGSFNRILAFNNPSMDRLEVYHYVNGRLKRQLTLGDTQPFGHRSILSTDFLYAFDIRQQEQHQFWLKLTTAGSSYLPIHLWEPYALLQSHETRNMLNGIQLGALAAIGLFALFIAVTTRSFSYSYYAGYVLTMTLLVACINGTAFRYLWPNVPQLQQYVIPLLVPLVIAFGILFTEKVLQLKYHSIRMLRACRYTAACAILLMFATVLIDYALAIYIEIISVMSVSLMLLIFSILQAVRGNKLAKLYTVSWSGMTLGIFVSCLMYLGLIKLPLMPQTPVLLGLTFEVVFMAAVLAIRYNDERKAKQRIQQEALKQAERIREAREETLRMEAESNEKLERMVQERTLELEIALRELNEANQKLTEQATIDSLTGVKNRSTFDKRLQAEGRISRRQQTPLALLMLDIDRFKTINDKHGHLAGDQTLKSIADTLKNILRRPSDLVSRFGGEEFAIILPNTDTSGALRVAEQIRHAISALDVSWDKQTIPLTASIGVSVAIIESDMHITQLLEQADKALYRAKNSGRDRVYAFDPEQDTLSDSARSPK</sequence>
<feature type="transmembrane region" description="Helical" evidence="5">
    <location>
        <begin position="217"/>
        <end position="238"/>
    </location>
</feature>
<dbReference type="InterPro" id="IPR000160">
    <property type="entry name" value="GGDEF_dom"/>
</dbReference>
<dbReference type="SMART" id="SM00267">
    <property type="entry name" value="GGDEF"/>
    <property type="match status" value="1"/>
</dbReference>
<dbReference type="EC" id="2.7.7.65" evidence="2"/>
<keyword evidence="9" id="KW-1185">Reference proteome</keyword>
<dbReference type="PANTHER" id="PTHR45138">
    <property type="entry name" value="REGULATORY COMPONENTS OF SENSORY TRANSDUCTION SYSTEM"/>
    <property type="match status" value="1"/>
</dbReference>
<evidence type="ECO:0000256" key="5">
    <source>
        <dbReference type="SAM" id="Phobius"/>
    </source>
</evidence>
<dbReference type="GO" id="GO:1902201">
    <property type="term" value="P:negative regulation of bacterial-type flagellum-dependent cell motility"/>
    <property type="evidence" value="ECO:0007669"/>
    <property type="project" value="TreeGrafter"/>
</dbReference>
<dbReference type="AlphaFoldDB" id="A0A379ZZY5"/>
<feature type="domain" description="GGDEF" evidence="7">
    <location>
        <begin position="485"/>
        <end position="620"/>
    </location>
</feature>
<dbReference type="InterPro" id="IPR011622">
    <property type="entry name" value="7TMR_DISM_rcpt_extracell_dom2"/>
</dbReference>
<dbReference type="InterPro" id="IPR043128">
    <property type="entry name" value="Rev_trsase/Diguanyl_cyclase"/>
</dbReference>
<feature type="transmembrane region" description="Helical" evidence="5">
    <location>
        <begin position="336"/>
        <end position="356"/>
    </location>
</feature>
<gene>
    <name evidence="8" type="primary">cph2_8</name>
    <name evidence="8" type="ORF">NCTC10738_02169</name>
</gene>
<dbReference type="CDD" id="cd01949">
    <property type="entry name" value="GGDEF"/>
    <property type="match status" value="1"/>
</dbReference>
<dbReference type="InterPro" id="IPR011623">
    <property type="entry name" value="7TMR_DISM_rcpt_extracell_dom1"/>
</dbReference>
<keyword evidence="5" id="KW-0472">Membrane</keyword>
<dbReference type="InterPro" id="IPR029787">
    <property type="entry name" value="Nucleotide_cyclase"/>
</dbReference>
<evidence type="ECO:0000256" key="2">
    <source>
        <dbReference type="ARBA" id="ARBA00012528"/>
    </source>
</evidence>
<evidence type="ECO:0000256" key="3">
    <source>
        <dbReference type="ARBA" id="ARBA00034247"/>
    </source>
</evidence>
<accession>A0A379ZZY5</accession>
<dbReference type="Gene3D" id="2.60.40.2380">
    <property type="match status" value="1"/>
</dbReference>
<reference evidence="8 9" key="1">
    <citation type="submission" date="2018-06" db="EMBL/GenBank/DDBJ databases">
        <authorList>
            <consortium name="Pathogen Informatics"/>
            <person name="Doyle S."/>
        </authorList>
    </citation>
    <scope>NUCLEOTIDE SEQUENCE [LARGE SCALE GENOMIC DNA]</scope>
    <source>
        <strain evidence="8 9">NCTC10738</strain>
    </source>
</reference>
<dbReference type="EMBL" id="UGYO01000001">
    <property type="protein sequence ID" value="SUI71796.1"/>
    <property type="molecule type" value="Genomic_DNA"/>
</dbReference>
<dbReference type="Pfam" id="PF00990">
    <property type="entry name" value="GGDEF"/>
    <property type="match status" value="1"/>
</dbReference>
<dbReference type="InterPro" id="IPR050469">
    <property type="entry name" value="Diguanylate_Cyclase"/>
</dbReference>
<dbReference type="PROSITE" id="PS50887">
    <property type="entry name" value="GGDEF"/>
    <property type="match status" value="1"/>
</dbReference>
<keyword evidence="5" id="KW-1133">Transmembrane helix</keyword>
<dbReference type="NCBIfam" id="TIGR00254">
    <property type="entry name" value="GGDEF"/>
    <property type="match status" value="1"/>
</dbReference>
<comment type="catalytic activity">
    <reaction evidence="3">
        <text>2 GTP = 3',3'-c-di-GMP + 2 diphosphate</text>
        <dbReference type="Rhea" id="RHEA:24898"/>
        <dbReference type="ChEBI" id="CHEBI:33019"/>
        <dbReference type="ChEBI" id="CHEBI:37565"/>
        <dbReference type="ChEBI" id="CHEBI:58805"/>
        <dbReference type="EC" id="2.7.7.65"/>
    </reaction>
</comment>
<evidence type="ECO:0000256" key="4">
    <source>
        <dbReference type="SAM" id="Coils"/>
    </source>
</evidence>
<evidence type="ECO:0000313" key="8">
    <source>
        <dbReference type="EMBL" id="SUI71796.1"/>
    </source>
</evidence>
<dbReference type="Proteomes" id="UP000254069">
    <property type="component" value="Unassembled WGS sequence"/>
</dbReference>
<feature type="transmembrane region" description="Helical" evidence="5">
    <location>
        <begin position="187"/>
        <end position="205"/>
    </location>
</feature>
<feature type="signal peptide" evidence="6">
    <location>
        <begin position="1"/>
        <end position="21"/>
    </location>
</feature>
<dbReference type="PANTHER" id="PTHR45138:SF9">
    <property type="entry name" value="DIGUANYLATE CYCLASE DGCM-RELATED"/>
    <property type="match status" value="1"/>
</dbReference>
<keyword evidence="4" id="KW-0175">Coiled coil</keyword>
<proteinExistence type="predicted"/>
<evidence type="ECO:0000313" key="9">
    <source>
        <dbReference type="Proteomes" id="UP000254069"/>
    </source>
</evidence>